<organism evidence="2 3">
    <name type="scientific">Solibaculum mannosilyticum</name>
    <dbReference type="NCBI Taxonomy" id="2780922"/>
    <lineage>
        <taxon>Bacteria</taxon>
        <taxon>Bacillati</taxon>
        <taxon>Bacillota</taxon>
        <taxon>Clostridia</taxon>
        <taxon>Eubacteriales</taxon>
        <taxon>Oscillospiraceae</taxon>
        <taxon>Solibaculum</taxon>
    </lineage>
</organism>
<dbReference type="Proteomes" id="UP000593890">
    <property type="component" value="Chromosome"/>
</dbReference>
<dbReference type="RefSeq" id="WP_090263384.1">
    <property type="nucleotide sequence ID" value="NZ_AP023321.1"/>
</dbReference>
<dbReference type="AlphaFoldDB" id="A0A7I8D599"/>
<accession>A0A7I8D599</accession>
<feature type="region of interest" description="Disordered" evidence="1">
    <location>
        <begin position="1"/>
        <end position="83"/>
    </location>
</feature>
<evidence type="ECO:0000256" key="1">
    <source>
        <dbReference type="SAM" id="MobiDB-lite"/>
    </source>
</evidence>
<proteinExistence type="predicted"/>
<feature type="compositionally biased region" description="Basic and acidic residues" evidence="1">
    <location>
        <begin position="61"/>
        <end position="74"/>
    </location>
</feature>
<feature type="compositionally biased region" description="Basic and acidic residues" evidence="1">
    <location>
        <begin position="7"/>
        <end position="41"/>
    </location>
</feature>
<dbReference type="KEGG" id="sman:C12CBH8_10020"/>
<protein>
    <submittedName>
        <fullName evidence="2">Uncharacterized protein</fullName>
    </submittedName>
</protein>
<keyword evidence="3" id="KW-1185">Reference proteome</keyword>
<name>A0A7I8D599_9FIRM</name>
<evidence type="ECO:0000313" key="3">
    <source>
        <dbReference type="Proteomes" id="UP000593890"/>
    </source>
</evidence>
<sequence>MAGPRKVSKEQYDEFRSKMEEKYGYDEMSDEEKKDFDEKIDQVAVVDNKTDQTDADDGDEREERERGDGHPHSLEDDDDENIR</sequence>
<gene>
    <name evidence="2" type="ORF">C12CBH8_10020</name>
</gene>
<dbReference type="EMBL" id="AP023321">
    <property type="protein sequence ID" value="BCI60363.1"/>
    <property type="molecule type" value="Genomic_DNA"/>
</dbReference>
<evidence type="ECO:0000313" key="2">
    <source>
        <dbReference type="EMBL" id="BCI60363.1"/>
    </source>
</evidence>
<reference evidence="3" key="1">
    <citation type="submission" date="2020-07" db="EMBL/GenBank/DDBJ databases">
        <title>Complete genome sequencing of Clostridia bacterium strain 12CBH8.</title>
        <authorList>
            <person name="Sakamoto M."/>
            <person name="Murakami T."/>
            <person name="Mori H."/>
        </authorList>
    </citation>
    <scope>NUCLEOTIDE SEQUENCE [LARGE SCALE GENOMIC DNA]</scope>
    <source>
        <strain evidence="3">12CBH8</strain>
    </source>
</reference>